<dbReference type="InterPro" id="IPR007537">
    <property type="entry name" value="tRNAHis_GuaTrfase_Thg1"/>
</dbReference>
<dbReference type="Pfam" id="PF04446">
    <property type="entry name" value="Thg1"/>
    <property type="match status" value="1"/>
</dbReference>
<feature type="domain" description="tRNAHis guanylyltransferase catalytic" evidence="1">
    <location>
        <begin position="13"/>
        <end position="142"/>
    </location>
</feature>
<evidence type="ECO:0000313" key="3">
    <source>
        <dbReference type="Proteomes" id="UP000296455"/>
    </source>
</evidence>
<evidence type="ECO:0000259" key="1">
    <source>
        <dbReference type="Pfam" id="PF04446"/>
    </source>
</evidence>
<dbReference type="InterPro" id="IPR024956">
    <property type="entry name" value="tRNAHis_GuaTrfase_cat"/>
</dbReference>
<organism evidence="2 3">
    <name type="scientific">Burkholderia phage BcepSaruman</name>
    <dbReference type="NCBI Taxonomy" id="2530032"/>
    <lineage>
        <taxon>Viruses</taxon>
        <taxon>Duplodnaviria</taxon>
        <taxon>Heunggongvirae</taxon>
        <taxon>Uroviricota</taxon>
        <taxon>Caudoviricetes</taxon>
        <taxon>Sarumanvirus</taxon>
        <taxon>Sarumanvirus bcepsaruman</taxon>
    </lineage>
</organism>
<dbReference type="PANTHER" id="PTHR12729">
    <property type="entry name" value="TRNA(HIS) GUANYLYLTRANSFERASE-RELATED"/>
    <property type="match status" value="1"/>
</dbReference>
<dbReference type="GO" id="GO:0000287">
    <property type="term" value="F:magnesium ion binding"/>
    <property type="evidence" value="ECO:0007669"/>
    <property type="project" value="InterPro"/>
</dbReference>
<sequence>MSKKMKKDALGDLMKAYEALETERKFMPGAYTMARLDGRAFHTFTRGLERPYSTRFSRCMAETAAALVQDFHADLAYTQSDEITLVWVPRAQEEMIFGGRIFKLKSLLASRASIAFLRAVAREIPEKAHLNPIFDCRAFAMPNEAAAFQAFQWREIDATRNSLIMLTQAHYSQKEMHKKGVADQHNMLHAKGINWNDEPAFFKRGTYLRRTSYLKELTGAELTRIPLHKRPEGPVVRSAVFPLAVPPIYQIDALDWIINAPDPDLTHPWFPNEALRESLRACA</sequence>
<dbReference type="GO" id="GO:0006400">
    <property type="term" value="P:tRNA modification"/>
    <property type="evidence" value="ECO:0007669"/>
    <property type="project" value="InterPro"/>
</dbReference>
<protein>
    <submittedName>
        <fullName evidence="2">tRNA-His guanylyltransferase</fullName>
    </submittedName>
</protein>
<proteinExistence type="predicted"/>
<dbReference type="Proteomes" id="UP000296455">
    <property type="component" value="Segment"/>
</dbReference>
<keyword evidence="3" id="KW-1185">Reference proteome</keyword>
<reference evidence="2 3" key="1">
    <citation type="submission" date="2019-02" db="EMBL/GenBank/DDBJ databases">
        <title>Complete genome sequence of Burkholderia cenocepacia phage BcepSaruman.</title>
        <authorList>
            <person name="Park K."/>
            <person name="Liu M."/>
            <person name="Gill J."/>
        </authorList>
    </citation>
    <scope>NUCLEOTIDE SEQUENCE [LARGE SCALE GENOMIC DNA]</scope>
</reference>
<evidence type="ECO:0000313" key="2">
    <source>
        <dbReference type="EMBL" id="QBX06745.1"/>
    </source>
</evidence>
<keyword evidence="2" id="KW-0808">Transferase</keyword>
<dbReference type="Gene3D" id="3.30.70.3000">
    <property type="match status" value="1"/>
</dbReference>
<name>A0A4D5ZCH4_9CAUD</name>
<accession>A0A4D5ZCH4</accession>
<keyword evidence="2" id="KW-0548">Nucleotidyltransferase</keyword>
<gene>
    <name evidence="2" type="ORF">BcepSaruman_332</name>
</gene>
<dbReference type="EMBL" id="MK552140">
    <property type="protein sequence ID" value="QBX06745.1"/>
    <property type="molecule type" value="Genomic_DNA"/>
</dbReference>
<dbReference type="InterPro" id="IPR038469">
    <property type="entry name" value="tRNAHis_GuaTrfase_Thg1_sf"/>
</dbReference>
<dbReference type="PANTHER" id="PTHR12729:SF1">
    <property type="entry name" value="TRNAHIS GUANYLYLTRANSFERASE CATALYTIC DOMAIN-CONTAINING PROTEIN"/>
    <property type="match status" value="1"/>
</dbReference>
<dbReference type="GO" id="GO:0008193">
    <property type="term" value="F:tRNA guanylyltransferase activity"/>
    <property type="evidence" value="ECO:0007669"/>
    <property type="project" value="InterPro"/>
</dbReference>